<sequence>MTITSETKIAIDARVRAFIAQQHGLFIDGAPCAAHSTRRLDVFDPSTGEVLTSVADADASDVGRAVASARAAFEQRVWSGLRPAERERILLRLADVLEAHAEELAQLETLNQGKSINTARAIEVGASVEYVRYMAGWATKLGGETLDVSIPFPPGARYTAFTRKEPVGVVAGIVPWNFPLMIAVWKLIPALAAGCTIVIKPSPETPLTALRLAELAIEAGVPAGVFNVVTGGRECGAALAAHRDIAKISFTGSTPTGKLIGTAAVQNMTRFSLELGGKNPAVMLADVDVDQAVQGALAGGFLNQGQVCAAVSRIYVHRSKYRQIADGLADVARSMTLGPGLDPHAQINPLVSAQHRARVEEHIARARAEGLRFLAGGTRVDAPGYYVRPTVIADVPAGASIIRDEVFGPVLALVPFDDTRDALRLANDSPYGLAASLWTNDLRAAMNLIGRIDAGTVWVNCHVPLDPSMPFGGYKQSGIGREFGKYAVEGFTETKSVCIAH</sequence>
<evidence type="ECO:0000259" key="4">
    <source>
        <dbReference type="Pfam" id="PF00171"/>
    </source>
</evidence>
<dbReference type="InterPro" id="IPR016163">
    <property type="entry name" value="Ald_DH_C"/>
</dbReference>
<evidence type="ECO:0000313" key="5">
    <source>
        <dbReference type="EMBL" id="MCC8394549.1"/>
    </source>
</evidence>
<proteinExistence type="inferred from homology"/>
<dbReference type="Proteomes" id="UP001431019">
    <property type="component" value="Unassembled WGS sequence"/>
</dbReference>
<reference evidence="5 6" key="1">
    <citation type="submission" date="2021-11" db="EMBL/GenBank/DDBJ databases">
        <authorList>
            <person name="Oh E.-T."/>
            <person name="Kim S.-B."/>
        </authorList>
    </citation>
    <scope>NUCLEOTIDE SEQUENCE [LARGE SCALE GENOMIC DNA]</scope>
    <source>
        <strain evidence="5 6">MMS20-SJTR3</strain>
    </source>
</reference>
<feature type="domain" description="Aldehyde dehydrogenase" evidence="4">
    <location>
        <begin position="36"/>
        <end position="497"/>
    </location>
</feature>
<name>A0ABS8JXC8_9BURK</name>
<comment type="similarity">
    <text evidence="3">Belongs to the aldehyde dehydrogenase family.</text>
</comment>
<dbReference type="SUPFAM" id="SSF53720">
    <property type="entry name" value="ALDH-like"/>
    <property type="match status" value="1"/>
</dbReference>
<dbReference type="PANTHER" id="PTHR11699">
    <property type="entry name" value="ALDEHYDE DEHYDROGENASE-RELATED"/>
    <property type="match status" value="1"/>
</dbReference>
<dbReference type="Pfam" id="PF00171">
    <property type="entry name" value="Aldedh"/>
    <property type="match status" value="1"/>
</dbReference>
<dbReference type="RefSeq" id="WP_230510784.1">
    <property type="nucleotide sequence ID" value="NZ_JAJITD010000008.1"/>
</dbReference>
<dbReference type="InterPro" id="IPR016160">
    <property type="entry name" value="Ald_DH_CS_CYS"/>
</dbReference>
<organism evidence="5 6">
    <name type="scientific">Paraburkholderia sejongensis</name>
    <dbReference type="NCBI Taxonomy" id="2886946"/>
    <lineage>
        <taxon>Bacteria</taxon>
        <taxon>Pseudomonadati</taxon>
        <taxon>Pseudomonadota</taxon>
        <taxon>Betaproteobacteria</taxon>
        <taxon>Burkholderiales</taxon>
        <taxon>Burkholderiaceae</taxon>
        <taxon>Paraburkholderia</taxon>
    </lineage>
</organism>
<comment type="caution">
    <text evidence="5">The sequence shown here is derived from an EMBL/GenBank/DDBJ whole genome shotgun (WGS) entry which is preliminary data.</text>
</comment>
<protein>
    <submittedName>
        <fullName evidence="5">Aldehyde dehydrogenase family protein</fullName>
    </submittedName>
</protein>
<gene>
    <name evidence="5" type="ORF">LJ656_18315</name>
</gene>
<dbReference type="Gene3D" id="3.40.309.10">
    <property type="entry name" value="Aldehyde Dehydrogenase, Chain A, domain 2"/>
    <property type="match status" value="1"/>
</dbReference>
<evidence type="ECO:0000256" key="3">
    <source>
        <dbReference type="RuleBase" id="RU003345"/>
    </source>
</evidence>
<dbReference type="Gene3D" id="3.40.605.10">
    <property type="entry name" value="Aldehyde Dehydrogenase, Chain A, domain 1"/>
    <property type="match status" value="1"/>
</dbReference>
<evidence type="ECO:0000313" key="6">
    <source>
        <dbReference type="Proteomes" id="UP001431019"/>
    </source>
</evidence>
<dbReference type="InterPro" id="IPR029510">
    <property type="entry name" value="Ald_DH_CS_GLU"/>
</dbReference>
<keyword evidence="1 3" id="KW-0560">Oxidoreductase</keyword>
<dbReference type="EMBL" id="JAJITD010000008">
    <property type="protein sequence ID" value="MCC8394549.1"/>
    <property type="molecule type" value="Genomic_DNA"/>
</dbReference>
<dbReference type="InterPro" id="IPR016162">
    <property type="entry name" value="Ald_DH_N"/>
</dbReference>
<feature type="active site" evidence="2">
    <location>
        <position position="274"/>
    </location>
</feature>
<accession>A0ABS8JXC8</accession>
<evidence type="ECO:0000256" key="1">
    <source>
        <dbReference type="ARBA" id="ARBA00023002"/>
    </source>
</evidence>
<dbReference type="PROSITE" id="PS00687">
    <property type="entry name" value="ALDEHYDE_DEHYDR_GLU"/>
    <property type="match status" value="1"/>
</dbReference>
<dbReference type="InterPro" id="IPR015590">
    <property type="entry name" value="Aldehyde_DH_dom"/>
</dbReference>
<dbReference type="PROSITE" id="PS00070">
    <property type="entry name" value="ALDEHYDE_DEHYDR_CYS"/>
    <property type="match status" value="1"/>
</dbReference>
<dbReference type="InterPro" id="IPR016161">
    <property type="entry name" value="Ald_DH/histidinol_DH"/>
</dbReference>
<evidence type="ECO:0000256" key="2">
    <source>
        <dbReference type="PROSITE-ProRule" id="PRU10007"/>
    </source>
</evidence>
<keyword evidence="6" id="KW-1185">Reference proteome</keyword>